<feature type="transmembrane region" description="Helical" evidence="1">
    <location>
        <begin position="150"/>
        <end position="169"/>
    </location>
</feature>
<keyword evidence="1" id="KW-0812">Transmembrane</keyword>
<dbReference type="Proteomes" id="UP000075606">
    <property type="component" value="Unassembled WGS sequence"/>
</dbReference>
<dbReference type="EMBL" id="LRPC01000028">
    <property type="protein sequence ID" value="KYG74316.1"/>
    <property type="molecule type" value="Genomic_DNA"/>
</dbReference>
<accession>A0A150X6J6</accession>
<name>A0A150X6J6_9BACT</name>
<keyword evidence="3" id="KW-1185">Reference proteome</keyword>
<keyword evidence="1" id="KW-1133">Transmembrane helix</keyword>
<dbReference type="OrthoDB" id="1116391at2"/>
<dbReference type="AlphaFoldDB" id="A0A150X6J6"/>
<comment type="caution">
    <text evidence="2">The sequence shown here is derived from an EMBL/GenBank/DDBJ whole genome shotgun (WGS) entry which is preliminary data.</text>
</comment>
<dbReference type="STRING" id="333140.AWW68_14745"/>
<evidence type="ECO:0000313" key="3">
    <source>
        <dbReference type="Proteomes" id="UP000075606"/>
    </source>
</evidence>
<organism evidence="2 3">
    <name type="scientific">Roseivirga spongicola</name>
    <dbReference type="NCBI Taxonomy" id="333140"/>
    <lineage>
        <taxon>Bacteria</taxon>
        <taxon>Pseudomonadati</taxon>
        <taxon>Bacteroidota</taxon>
        <taxon>Cytophagia</taxon>
        <taxon>Cytophagales</taxon>
        <taxon>Roseivirgaceae</taxon>
        <taxon>Roseivirga</taxon>
    </lineage>
</organism>
<feature type="transmembrane region" description="Helical" evidence="1">
    <location>
        <begin position="98"/>
        <end position="117"/>
    </location>
</feature>
<evidence type="ECO:0000313" key="2">
    <source>
        <dbReference type="EMBL" id="KYG74316.1"/>
    </source>
</evidence>
<feature type="transmembrane region" description="Helical" evidence="1">
    <location>
        <begin position="181"/>
        <end position="201"/>
    </location>
</feature>
<proteinExistence type="predicted"/>
<sequence length="212" mass="24560">MKIDTSKYKVWNWKHPYMLHWIINPGLAFNELVLGQRVAKTLLVEKDKSKSLAEASFVPCPHCNALHDSRTWSTQNNTAFKNWFGLYCPNCGETIPCFLNLTSAIILVLTYPVWGWFRTRMKQKWLIKQSARFSSIDMESITPEFSNKNWIKMGLIWGLLMFVFMTLVSPWLSGESITQKFILGSLVIWTLAGLAFGYTMHKLMKRKLLTKA</sequence>
<gene>
    <name evidence="2" type="ORF">AWW68_14745</name>
</gene>
<evidence type="ECO:0000256" key="1">
    <source>
        <dbReference type="SAM" id="Phobius"/>
    </source>
</evidence>
<reference evidence="2 3" key="1">
    <citation type="submission" date="2016-01" db="EMBL/GenBank/DDBJ databases">
        <title>Genome sequencing of Roseivirga spongicola UST030701-084.</title>
        <authorList>
            <person name="Selvaratnam C."/>
            <person name="Thevarajoo S."/>
            <person name="Goh K.M."/>
            <person name="Ee R."/>
            <person name="Chan K.-G."/>
            <person name="Chong C.S."/>
        </authorList>
    </citation>
    <scope>NUCLEOTIDE SEQUENCE [LARGE SCALE GENOMIC DNA]</scope>
    <source>
        <strain evidence="2 3">UST030701-084</strain>
    </source>
</reference>
<protein>
    <submittedName>
        <fullName evidence="2">Uncharacterized protein</fullName>
    </submittedName>
</protein>
<keyword evidence="1" id="KW-0472">Membrane</keyword>